<proteinExistence type="predicted"/>
<evidence type="ECO:0000313" key="2">
    <source>
        <dbReference type="EMBL" id="AMJ52571.1"/>
    </source>
</evidence>
<organism evidence="2">
    <name type="scientific">Human cytomegalovirus</name>
    <name type="common">HHV-5</name>
    <name type="synonym">Human herpesvirus 5</name>
    <dbReference type="NCBI Taxonomy" id="10359"/>
    <lineage>
        <taxon>Viruses</taxon>
        <taxon>Duplodnaviria</taxon>
        <taxon>Heunggongvirae</taxon>
        <taxon>Peploviricota</taxon>
        <taxon>Herviviricetes</taxon>
        <taxon>Herpesvirales</taxon>
        <taxon>Orthoherpesviridae</taxon>
        <taxon>Betaherpesvirinae</taxon>
        <taxon>Cytomegalovirus</taxon>
        <taxon>Cytomegalovirus humanbeta5</taxon>
    </lineage>
</organism>
<feature type="compositionally biased region" description="Acidic residues" evidence="1">
    <location>
        <begin position="273"/>
        <end position="287"/>
    </location>
</feature>
<accession>A0A140D0Q8</accession>
<feature type="compositionally biased region" description="Basic residues" evidence="1">
    <location>
        <begin position="303"/>
        <end position="313"/>
    </location>
</feature>
<reference evidence="2" key="1">
    <citation type="journal article" date="2016" name="Virus Evol.">
        <title>Islands of linkage in an ocean of pervasive recombination reveals two-speed evolution of human cytomegalovirus genomes.</title>
        <authorList>
            <person name="Lassalle F."/>
            <person name="Depledge D.P."/>
            <person name="Reeves M.B."/>
            <person name="Brown A.C."/>
            <person name="Christiansen M.T."/>
            <person name="Tutill H.J."/>
            <person name="Williams R.J."/>
            <person name="Einer-Jensen K."/>
            <person name="Holdstock J."/>
            <person name="Atkinson C."/>
            <person name="Brown J.R."/>
            <person name="van Loenen F.B."/>
            <person name="Clark D.A."/>
            <person name="Griffiths P.D."/>
            <person name="Verjans G.M.G.M."/>
            <person name="Schutten M."/>
            <person name="Milne R.S.B."/>
            <person name="Balloux F."/>
            <person name="Breuer J."/>
        </authorList>
    </citation>
    <scope>NUCLEOTIDE SEQUENCE</scope>
    <source>
        <strain evidence="2">NL/Rot1/Urine/2012</strain>
    </source>
</reference>
<dbReference type="EMBL" id="KT726940">
    <property type="protein sequence ID" value="AMJ52571.1"/>
    <property type="molecule type" value="Genomic_DNA"/>
</dbReference>
<reference evidence="2" key="2">
    <citation type="submission" date="2017-01" db="EMBL/GenBank/DDBJ databases">
        <authorList>
            <person name="Mah S.A."/>
            <person name="Swanson W.J."/>
            <person name="Moy G.W."/>
            <person name="Vacquier V.D."/>
        </authorList>
    </citation>
    <scope>NUCLEOTIDE SEQUENCE</scope>
    <source>
        <strain evidence="2">NL/Rot1/Urine/2012</strain>
    </source>
</reference>
<feature type="region of interest" description="Disordered" evidence="1">
    <location>
        <begin position="389"/>
        <end position="408"/>
    </location>
</feature>
<evidence type="ECO:0000256" key="1">
    <source>
        <dbReference type="SAM" id="MobiDB-lite"/>
    </source>
</evidence>
<name>A0A140D0Q8_HCMV</name>
<feature type="compositionally biased region" description="Basic and acidic residues" evidence="1">
    <location>
        <begin position="288"/>
        <end position="302"/>
    </location>
</feature>
<gene>
    <name evidence="2" type="primary">UL34</name>
</gene>
<organismHost>
    <name type="scientific">Homo sapiens</name>
    <name type="common">Human</name>
    <dbReference type="NCBI Taxonomy" id="9606"/>
</organismHost>
<sequence>MNFIITTRDFSNDDSVLRAAEMRDNVAGSISKAYKGTVRAEGKKKLLLKHLPVPPGGCSRRNSNLFVFCTERDYRKFHQGIAQLKRAPAELDPHEIQQVTASIRCRLQPSLREPPTPADELQTAVSRVCALFNQLVFTAQLRHYCEHQDKVVSYARDELTKRCGEKSALGVEVHQLVALLPHERHRELCHVLIGLLHQTPHMWARSIRLIGHLRHYLQNSFLHLLMNSGLDIAQVFDGCYHSEAYRMLFQIGHTDSVSAALELSHSAAAGPPEADENNDEGEEDDDDELRHSDPAPLHESKKPRNARRPRTRMPPHEQKPEENEEEEEELFPSCKATAAFLRAEPSVSNDDGNGGERCDTLATALRHCADEEDGPLASQTAVRVAATPSPSVTPALTPVTSPITPLCI</sequence>
<protein>
    <submittedName>
        <fullName evidence="2">Protein UL34</fullName>
    </submittedName>
</protein>
<feature type="region of interest" description="Disordered" evidence="1">
    <location>
        <begin position="268"/>
        <end position="331"/>
    </location>
</feature>
<dbReference type="InterPro" id="IPR058046">
    <property type="entry name" value="UL34"/>
</dbReference>
<dbReference type="Pfam" id="PF25722">
    <property type="entry name" value="CMV_UL34"/>
    <property type="match status" value="1"/>
</dbReference>